<organism evidence="2 3">
    <name type="scientific">Halolamina pelagica</name>
    <dbReference type="NCBI Taxonomy" id="699431"/>
    <lineage>
        <taxon>Archaea</taxon>
        <taxon>Methanobacteriati</taxon>
        <taxon>Methanobacteriota</taxon>
        <taxon>Stenosarchaea group</taxon>
        <taxon>Halobacteria</taxon>
        <taxon>Halobacteriales</taxon>
        <taxon>Haloferacaceae</taxon>
    </lineage>
</organism>
<name>A0A1I5W4N2_9EURY</name>
<evidence type="ECO:0000313" key="3">
    <source>
        <dbReference type="Proteomes" id="UP000183769"/>
    </source>
</evidence>
<dbReference type="EMBL" id="FOXI01000023">
    <property type="protein sequence ID" value="SFQ14690.1"/>
    <property type="molecule type" value="Genomic_DNA"/>
</dbReference>
<feature type="region of interest" description="Disordered" evidence="1">
    <location>
        <begin position="1"/>
        <end position="31"/>
    </location>
</feature>
<gene>
    <name evidence="2" type="ORF">SAMN05216277_1237</name>
</gene>
<accession>A0A1I5W4N2</accession>
<keyword evidence="3" id="KW-1185">Reference proteome</keyword>
<protein>
    <submittedName>
        <fullName evidence="2">Predicted transcriptional regulator</fullName>
    </submittedName>
</protein>
<dbReference type="Pfam" id="PF25212">
    <property type="entry name" value="HVO_A0114"/>
    <property type="match status" value="1"/>
</dbReference>
<dbReference type="OrthoDB" id="325082at2157"/>
<dbReference type="RefSeq" id="WP_074880706.1">
    <property type="nucleotide sequence ID" value="NZ_FOXI01000023.1"/>
</dbReference>
<evidence type="ECO:0000313" key="2">
    <source>
        <dbReference type="EMBL" id="SFQ14690.1"/>
    </source>
</evidence>
<proteinExistence type="predicted"/>
<sequence length="149" mass="16998">MSKNSPNHAHEPPEDVEFPSTLRITSKPFEEHKESALDRAARWEDGEDVAHVVNFQDASRLQRILTPRRLDLVKSLMDAPADSIRSLADRLDRDIRQVYDDVQTLNEYRIVHFREEEGAKQPFVPYDTVKIEVELTKSLGDASESPASA</sequence>
<dbReference type="AlphaFoldDB" id="A0A1I5W4N2"/>
<dbReference type="Proteomes" id="UP000183769">
    <property type="component" value="Unassembled WGS sequence"/>
</dbReference>
<evidence type="ECO:0000256" key="1">
    <source>
        <dbReference type="SAM" id="MobiDB-lite"/>
    </source>
</evidence>
<reference evidence="3" key="1">
    <citation type="submission" date="2016-10" db="EMBL/GenBank/DDBJ databases">
        <authorList>
            <person name="Varghese N."/>
            <person name="Submissions S."/>
        </authorList>
    </citation>
    <scope>NUCLEOTIDE SEQUENCE [LARGE SCALE GENOMIC DNA]</scope>
    <source>
        <strain evidence="3">CGMCC 1.10329</strain>
    </source>
</reference>